<evidence type="ECO:0000256" key="3">
    <source>
        <dbReference type="ARBA" id="ARBA00022840"/>
    </source>
</evidence>
<dbReference type="Pfam" id="PF21545">
    <property type="entry name" value="T7SS_EccA1_N"/>
    <property type="match status" value="1"/>
</dbReference>
<dbReference type="AlphaFoldDB" id="A0A5C5RH98"/>
<feature type="compositionally biased region" description="Low complexity" evidence="4">
    <location>
        <begin position="89"/>
        <end position="101"/>
    </location>
</feature>
<proteinExistence type="inferred from homology"/>
<feature type="compositionally biased region" description="Basic residues" evidence="4">
    <location>
        <begin position="152"/>
        <end position="164"/>
    </location>
</feature>
<comment type="caution">
    <text evidence="7">The sequence shown here is derived from an EMBL/GenBank/DDBJ whole genome shotgun (WGS) entry which is preliminary data.</text>
</comment>
<dbReference type="GO" id="GO:0005524">
    <property type="term" value="F:ATP binding"/>
    <property type="evidence" value="ECO:0007669"/>
    <property type="project" value="UniProtKB-KW"/>
</dbReference>
<dbReference type="Pfam" id="PF00004">
    <property type="entry name" value="AAA"/>
    <property type="match status" value="1"/>
</dbReference>
<sequence length="874" mass="95052">MAATRRGDPRRRARLVEHPQRLPLGVHRRSGPSTGRVRGAERIHPDRRRDDPSEPCVQLRRGRGEHGGRPPPGCRTPRWTQPVRGGGVASAAAADPCARSRTGTTSGSCPDPGSRDAAHRAGTRHRDRGGAHRRAVLPGRRCRGAACGARAAAHRRTGARRRAGARSDPGVAGGSDGARSGGDPAARPFDGTGDRRRHAGRGVQRHRVGRVRVDLRPLPLEPGSGLRTITMTTSNPTAQRYFSLGLRSLAARTDTREPAQAFRLAVEADPTMCDAWIGLMAVDRSQLSDPAAARGLLASARTFGAELRRNGMVVDPAEGALGLKIPVHMGVVELGMPVTDVLYARAGAAVILAQAGHLAEAAEELTKLQREVSHDSPAQRNYLRYLWLCLLGLAHRWPEVLSTVADSREPLWVSAETDGAVRFWQLGVTALTARALVGTGDAQQALSATRTALASEEFKLVQASLIVTQAYALRATGDEDGAAKLLRDARAWISSRADLDHAAAGGFLEVVTAQSMSTRTDPWDPASGTTALEIEQESLDRQRDVVLADAWRELDALVGSPDVKSQIRRLASKVEMDRERKQLSEELGEEYSEEEMRLSAIITGPPGTGKTTGVRILAKLYYGLGVIARPEVYEHQPSDMMTGYVGQAGIRTNKLIDEARGGLFFLDEAYGLVAGDGEDQASRFGREALEALLARIENEGDRPLREKVVVVLAGYDDDMNRLLQVNAGLPLRFPTRISFSSFTPEELVAIAESVAAKNREELGEGVREYLESHNDRLAEVSALDLKGRLCSGIDLMSNARFMRTVISSARGFRDFRVSGIDRSGLSSEEKRALLRTLELEDVRLAYEETLRVSPNFPWAEWNLLESNWRAKANG</sequence>
<feature type="compositionally biased region" description="Basic residues" evidence="4">
    <location>
        <begin position="121"/>
        <end position="143"/>
    </location>
</feature>
<evidence type="ECO:0000256" key="1">
    <source>
        <dbReference type="ARBA" id="ARBA00010378"/>
    </source>
</evidence>
<evidence type="ECO:0000256" key="2">
    <source>
        <dbReference type="ARBA" id="ARBA00022741"/>
    </source>
</evidence>
<feature type="compositionally biased region" description="Basic and acidic residues" evidence="4">
    <location>
        <begin position="38"/>
        <end position="52"/>
    </location>
</feature>
<reference evidence="7 8" key="1">
    <citation type="submission" date="2019-06" db="EMBL/GenBank/DDBJ databases">
        <authorList>
            <person name="Teng J.L.L."/>
            <person name="Lee H.H."/>
            <person name="Lau S.K.P."/>
            <person name="Woo P.C.Y."/>
        </authorList>
    </citation>
    <scope>NUCLEOTIDE SEQUENCE [LARGE SCALE GENOMIC DNA]</scope>
    <source>
        <strain evidence="7 8">HKU70</strain>
    </source>
</reference>
<dbReference type="Gene3D" id="3.40.50.300">
    <property type="entry name" value="P-loop containing nucleotide triphosphate hydrolases"/>
    <property type="match status" value="1"/>
</dbReference>
<dbReference type="PRINTS" id="PR00819">
    <property type="entry name" value="CBXCFQXSUPER"/>
</dbReference>
<evidence type="ECO:0000313" key="8">
    <source>
        <dbReference type="Proteomes" id="UP000319792"/>
    </source>
</evidence>
<dbReference type="EMBL" id="VIGV01000009">
    <property type="protein sequence ID" value="TWS22439.1"/>
    <property type="molecule type" value="Genomic_DNA"/>
</dbReference>
<protein>
    <submittedName>
        <fullName evidence="7">AAA family ATPase</fullName>
    </submittedName>
</protein>
<dbReference type="CDD" id="cd00009">
    <property type="entry name" value="AAA"/>
    <property type="match status" value="1"/>
</dbReference>
<accession>A0A5C5RH98</accession>
<comment type="similarity">
    <text evidence="1">Belongs to the CbxX/CfxQ family.</text>
</comment>
<feature type="compositionally biased region" description="Gly residues" evidence="4">
    <location>
        <begin position="171"/>
        <end position="180"/>
    </location>
</feature>
<evidence type="ECO:0000259" key="5">
    <source>
        <dbReference type="Pfam" id="PF00004"/>
    </source>
</evidence>
<dbReference type="InterPro" id="IPR027417">
    <property type="entry name" value="P-loop_NTPase"/>
</dbReference>
<keyword evidence="3" id="KW-0067">ATP-binding</keyword>
<feature type="region of interest" description="Disordered" evidence="4">
    <location>
        <begin position="1"/>
        <end position="205"/>
    </location>
</feature>
<dbReference type="FunFam" id="3.40.50.300:FF:000216">
    <property type="entry name" value="Type VII secretion ATPase EccA"/>
    <property type="match status" value="1"/>
</dbReference>
<name>A0A5C5RH98_9ACTN</name>
<dbReference type="SUPFAM" id="SSF52540">
    <property type="entry name" value="P-loop containing nucleoside triphosphate hydrolases"/>
    <property type="match status" value="1"/>
</dbReference>
<dbReference type="GO" id="GO:0016887">
    <property type="term" value="F:ATP hydrolysis activity"/>
    <property type="evidence" value="ECO:0007669"/>
    <property type="project" value="InterPro"/>
</dbReference>
<feature type="compositionally biased region" description="Basic residues" evidence="4">
    <location>
        <begin position="195"/>
        <end position="205"/>
    </location>
</feature>
<gene>
    <name evidence="7" type="ORF">FK268_19705</name>
</gene>
<feature type="domain" description="ESX-1 secretion system protein EccA1-like N-terminal" evidence="6">
    <location>
        <begin position="250"/>
        <end position="528"/>
    </location>
</feature>
<evidence type="ECO:0000259" key="6">
    <source>
        <dbReference type="Pfam" id="PF21545"/>
    </source>
</evidence>
<feature type="domain" description="ATPase AAA-type core" evidence="5">
    <location>
        <begin position="601"/>
        <end position="719"/>
    </location>
</feature>
<reference evidence="7 8" key="2">
    <citation type="submission" date="2019-08" db="EMBL/GenBank/DDBJ databases">
        <title>Tsukamurella conjunctivitidis sp. nov., Tsukamurella assacharolytica sp. nov. and Tsukamurella sputae sp. nov. isolated from patients with conjunctivitis, bacteraemia (lymphoma) and respiratory infection (sputum) in Hong Kong.</title>
        <authorList>
            <person name="Fok K.M.N."/>
            <person name="Fong J.Y.H."/>
        </authorList>
    </citation>
    <scope>NUCLEOTIDE SEQUENCE [LARGE SCALE GENOMIC DNA]</scope>
    <source>
        <strain evidence="7 8">HKU70</strain>
    </source>
</reference>
<dbReference type="PANTHER" id="PTHR43392">
    <property type="entry name" value="AAA-TYPE ATPASE FAMILY PROTEIN / ANKYRIN REPEAT FAMILY PROTEIN"/>
    <property type="match status" value="1"/>
</dbReference>
<dbReference type="InterPro" id="IPR003959">
    <property type="entry name" value="ATPase_AAA_core"/>
</dbReference>
<keyword evidence="2" id="KW-0547">Nucleotide-binding</keyword>
<dbReference type="InterPro" id="IPR049078">
    <property type="entry name" value="T7SS_EccA1-like_N"/>
</dbReference>
<keyword evidence="8" id="KW-1185">Reference proteome</keyword>
<dbReference type="Gene3D" id="1.25.40.10">
    <property type="entry name" value="Tetratricopeptide repeat domain"/>
    <property type="match status" value="1"/>
</dbReference>
<dbReference type="InterPro" id="IPR011990">
    <property type="entry name" value="TPR-like_helical_dom_sf"/>
</dbReference>
<dbReference type="InterPro" id="IPR050773">
    <property type="entry name" value="CbxX/CfxQ_RuBisCO_ESX"/>
</dbReference>
<dbReference type="Gene3D" id="1.10.8.60">
    <property type="match status" value="1"/>
</dbReference>
<dbReference type="InterPro" id="IPR000641">
    <property type="entry name" value="CbxX/CfxQ"/>
</dbReference>
<evidence type="ECO:0000256" key="4">
    <source>
        <dbReference type="SAM" id="MobiDB-lite"/>
    </source>
</evidence>
<dbReference type="Proteomes" id="UP000319792">
    <property type="component" value="Unassembled WGS sequence"/>
</dbReference>
<evidence type="ECO:0000313" key="7">
    <source>
        <dbReference type="EMBL" id="TWS22439.1"/>
    </source>
</evidence>
<dbReference type="PANTHER" id="PTHR43392:SF2">
    <property type="entry name" value="AAA-TYPE ATPASE FAMILY PROTEIN _ ANKYRIN REPEAT FAMILY PROTEIN"/>
    <property type="match status" value="1"/>
</dbReference>
<organism evidence="7 8">
    <name type="scientific">Tsukamurella sputi</name>
    <dbReference type="NCBI Taxonomy" id="2591848"/>
    <lineage>
        <taxon>Bacteria</taxon>
        <taxon>Bacillati</taxon>
        <taxon>Actinomycetota</taxon>
        <taxon>Actinomycetes</taxon>
        <taxon>Mycobacteriales</taxon>
        <taxon>Tsukamurellaceae</taxon>
        <taxon>Tsukamurella</taxon>
    </lineage>
</organism>